<organism evidence="1 2">
    <name type="scientific">Cladophialophora carrionii</name>
    <dbReference type="NCBI Taxonomy" id="86049"/>
    <lineage>
        <taxon>Eukaryota</taxon>
        <taxon>Fungi</taxon>
        <taxon>Dikarya</taxon>
        <taxon>Ascomycota</taxon>
        <taxon>Pezizomycotina</taxon>
        <taxon>Eurotiomycetes</taxon>
        <taxon>Chaetothyriomycetidae</taxon>
        <taxon>Chaetothyriales</taxon>
        <taxon>Herpotrichiellaceae</taxon>
        <taxon>Cladophialophora</taxon>
    </lineage>
</organism>
<reference evidence="2" key="1">
    <citation type="submission" date="2015-07" db="EMBL/GenBank/DDBJ databases">
        <authorList>
            <person name="Teixeira M.M."/>
            <person name="Souza R.C."/>
            <person name="Almeida L.G."/>
            <person name="Vicente V.A."/>
            <person name="de Hoog S."/>
            <person name="Bocca A.L."/>
            <person name="de Almeida S.R."/>
            <person name="Vasconcelos A.T."/>
            <person name="Felipe M.S."/>
        </authorList>
    </citation>
    <scope>NUCLEOTIDE SEQUENCE [LARGE SCALE GENOMIC DNA]</scope>
    <source>
        <strain evidence="2">KSF</strain>
    </source>
</reference>
<dbReference type="AlphaFoldDB" id="A0A1C1CQL7"/>
<protein>
    <submittedName>
        <fullName evidence="1">Uncharacterized protein</fullName>
    </submittedName>
</protein>
<dbReference type="VEuPathDB" id="FungiDB:CLCR_07793"/>
<comment type="caution">
    <text evidence="1">The sequence shown here is derived from an EMBL/GenBank/DDBJ whole genome shotgun (WGS) entry which is preliminary data.</text>
</comment>
<evidence type="ECO:0000313" key="2">
    <source>
        <dbReference type="Proteomes" id="UP000094526"/>
    </source>
</evidence>
<keyword evidence="2" id="KW-1185">Reference proteome</keyword>
<evidence type="ECO:0000313" key="1">
    <source>
        <dbReference type="EMBL" id="OCT50800.1"/>
    </source>
</evidence>
<dbReference type="EMBL" id="LGRB01000010">
    <property type="protein sequence ID" value="OCT50800.1"/>
    <property type="molecule type" value="Genomic_DNA"/>
</dbReference>
<proteinExistence type="predicted"/>
<name>A0A1C1CQL7_9EURO</name>
<accession>A0A1C1CQL7</accession>
<gene>
    <name evidence="1" type="ORF">CLCR_07793</name>
</gene>
<sequence length="103" mass="11612">MVRRETRRSLAGTSFPMSWGSIQGVSPGRLRLRSSLEPAFRRPATTSPAALTYACLWFCTVRSRFTSKHMRKDAGDSFTFGDLFAQRSGLQRGEAEQEQARTH</sequence>
<dbReference type="Proteomes" id="UP000094526">
    <property type="component" value="Unassembled WGS sequence"/>
</dbReference>